<keyword evidence="2" id="KW-1185">Reference proteome</keyword>
<evidence type="ECO:0000313" key="2">
    <source>
        <dbReference type="Proteomes" id="UP000198517"/>
    </source>
</evidence>
<organism evidence="1 2">
    <name type="scientific">Riemerella columbipharyngis</name>
    <dbReference type="NCBI Taxonomy" id="1071918"/>
    <lineage>
        <taxon>Bacteria</taxon>
        <taxon>Pseudomonadati</taxon>
        <taxon>Bacteroidota</taxon>
        <taxon>Flavobacteriia</taxon>
        <taxon>Flavobacteriales</taxon>
        <taxon>Weeksellaceae</taxon>
        <taxon>Riemerella</taxon>
    </lineage>
</organism>
<gene>
    <name evidence="1" type="ORF">SAMN05421544_11447</name>
</gene>
<evidence type="ECO:0000313" key="1">
    <source>
        <dbReference type="EMBL" id="SDE59474.1"/>
    </source>
</evidence>
<dbReference type="AlphaFoldDB" id="A0A1G7E6Y0"/>
<dbReference type="EMBL" id="FNAS01000014">
    <property type="protein sequence ID" value="SDE59474.1"/>
    <property type="molecule type" value="Genomic_DNA"/>
</dbReference>
<accession>A0A1G7E6Y0</accession>
<name>A0A1G7E6Y0_9FLAO</name>
<dbReference type="Proteomes" id="UP000198517">
    <property type="component" value="Unassembled WGS sequence"/>
</dbReference>
<dbReference type="RefSeq" id="WP_176763275.1">
    <property type="nucleotide sequence ID" value="NZ_FNAS01000014.1"/>
</dbReference>
<protein>
    <submittedName>
        <fullName evidence="1">Uncharacterized protein</fullName>
    </submittedName>
</protein>
<sequence>MEETKGESYSKSGKEVDLMIYYHNDLDIKNRIVAATKDRINLVNKN</sequence>
<proteinExistence type="predicted"/>
<reference evidence="1 2" key="1">
    <citation type="submission" date="2016-10" db="EMBL/GenBank/DDBJ databases">
        <authorList>
            <person name="de Groot N.N."/>
        </authorList>
    </citation>
    <scope>NUCLEOTIDE SEQUENCE [LARGE SCALE GENOMIC DNA]</scope>
    <source>
        <strain evidence="1 2">DSM 24015</strain>
    </source>
</reference>